<dbReference type="SUPFAM" id="SSF46785">
    <property type="entry name" value="Winged helix' DNA-binding domain"/>
    <property type="match status" value="1"/>
</dbReference>
<dbReference type="Proteomes" id="UP000282195">
    <property type="component" value="Chromosome"/>
</dbReference>
<dbReference type="SUPFAM" id="SSF53850">
    <property type="entry name" value="Periplasmic binding protein-like II"/>
    <property type="match status" value="1"/>
</dbReference>
<evidence type="ECO:0000256" key="7">
    <source>
        <dbReference type="ARBA" id="ARBA00083243"/>
    </source>
</evidence>
<evidence type="ECO:0000256" key="5">
    <source>
        <dbReference type="ARBA" id="ARBA00054626"/>
    </source>
</evidence>
<dbReference type="OrthoDB" id="9813056at2"/>
<dbReference type="Pfam" id="PF00126">
    <property type="entry name" value="HTH_1"/>
    <property type="match status" value="1"/>
</dbReference>
<dbReference type="Gene3D" id="3.40.190.290">
    <property type="match status" value="1"/>
</dbReference>
<protein>
    <recommendedName>
        <fullName evidence="6">HTH-type transcriptional regulator TtuA</fullName>
    </recommendedName>
    <alternativeName>
        <fullName evidence="7">Tartrate utilization transcriptional regulator</fullName>
    </alternativeName>
</protein>
<keyword evidence="2" id="KW-0805">Transcription regulation</keyword>
<dbReference type="InterPro" id="IPR036390">
    <property type="entry name" value="WH_DNA-bd_sf"/>
</dbReference>
<organism evidence="9 10">
    <name type="scientific">Rhizobium jaguaris</name>
    <dbReference type="NCBI Taxonomy" id="1312183"/>
    <lineage>
        <taxon>Bacteria</taxon>
        <taxon>Pseudomonadati</taxon>
        <taxon>Pseudomonadota</taxon>
        <taxon>Alphaproteobacteria</taxon>
        <taxon>Hyphomicrobiales</taxon>
        <taxon>Rhizobiaceae</taxon>
        <taxon>Rhizobium/Agrobacterium group</taxon>
        <taxon>Rhizobium</taxon>
    </lineage>
</organism>
<name>A0A387FKH1_9HYPH</name>
<sequence>MDRLASMAAFVQVVETGSFAAAANVLGISAPMVGKHIRFLEERMGVSLINRTTRRQNLTEAGKAYYEQCRSILADVVAAETTAAEHLSAPRGRLRVTMPTLLGRYCIAPLLLEMAAGLPDLKLELAFTDDLVDLGDYDLAIRSLSEHRSEVPGGAGLATRRLSIHAMLVCCAPSYLARCGSPSASAELANHTALAFGRHGRRQPWTFTTTAGTLATIEPPGRIIMDDLEAIADAAAAGLGLAWLPSWLIHSRISSGQLVELHLDGPGLGYNNYALWHEGILTPKIRVALDVLAGKLPPLM</sequence>
<evidence type="ECO:0000256" key="6">
    <source>
        <dbReference type="ARBA" id="ARBA00067332"/>
    </source>
</evidence>
<dbReference type="FunFam" id="1.10.10.10:FF:000001">
    <property type="entry name" value="LysR family transcriptional regulator"/>
    <property type="match status" value="1"/>
</dbReference>
<dbReference type="InterPro" id="IPR000847">
    <property type="entry name" value="LysR_HTH_N"/>
</dbReference>
<dbReference type="GO" id="GO:0003700">
    <property type="term" value="F:DNA-binding transcription factor activity"/>
    <property type="evidence" value="ECO:0007669"/>
    <property type="project" value="InterPro"/>
</dbReference>
<dbReference type="PROSITE" id="PS50931">
    <property type="entry name" value="HTH_LYSR"/>
    <property type="match status" value="1"/>
</dbReference>
<dbReference type="Gene3D" id="1.10.10.10">
    <property type="entry name" value="Winged helix-like DNA-binding domain superfamily/Winged helix DNA-binding domain"/>
    <property type="match status" value="1"/>
</dbReference>
<comment type="function">
    <text evidence="5">Transcriptional regulator of the ttuABCDE tartrate utilization operon.</text>
</comment>
<dbReference type="PANTHER" id="PTHR30537">
    <property type="entry name" value="HTH-TYPE TRANSCRIPTIONAL REGULATOR"/>
    <property type="match status" value="1"/>
</dbReference>
<accession>A0A387FKH1</accession>
<evidence type="ECO:0000256" key="1">
    <source>
        <dbReference type="ARBA" id="ARBA00009437"/>
    </source>
</evidence>
<keyword evidence="4" id="KW-0804">Transcription</keyword>
<dbReference type="EMBL" id="CP032694">
    <property type="protein sequence ID" value="AYG57937.1"/>
    <property type="molecule type" value="Genomic_DNA"/>
</dbReference>
<dbReference type="InterPro" id="IPR036388">
    <property type="entry name" value="WH-like_DNA-bd_sf"/>
</dbReference>
<proteinExistence type="inferred from homology"/>
<dbReference type="InterPro" id="IPR058163">
    <property type="entry name" value="LysR-type_TF_proteobact-type"/>
</dbReference>
<reference evidence="9 10" key="1">
    <citation type="submission" date="2018-10" db="EMBL/GenBank/DDBJ databases">
        <title>Rhizobium etli, R. leguminosarum and a new Rhizobium genospecies from Phaseolus dumosus.</title>
        <authorList>
            <person name="Ramirez-Puebla S.T."/>
            <person name="Rogel-Hernandez M.A."/>
            <person name="Guerrero G."/>
            <person name="Ormeno-Orrillo E."/>
            <person name="Martinez-Romero J.C."/>
            <person name="Negrete-Yankelevich S."/>
            <person name="Martinez-Romero E."/>
        </authorList>
    </citation>
    <scope>NUCLEOTIDE SEQUENCE [LARGE SCALE GENOMIC DNA]</scope>
    <source>
        <strain evidence="9 10">CCGE525</strain>
    </source>
</reference>
<evidence type="ECO:0000256" key="4">
    <source>
        <dbReference type="ARBA" id="ARBA00023163"/>
    </source>
</evidence>
<evidence type="ECO:0000313" key="9">
    <source>
        <dbReference type="EMBL" id="AYG57937.1"/>
    </source>
</evidence>
<dbReference type="InterPro" id="IPR005119">
    <property type="entry name" value="LysR_subst-bd"/>
</dbReference>
<comment type="similarity">
    <text evidence="1">Belongs to the LysR transcriptional regulatory family.</text>
</comment>
<dbReference type="PANTHER" id="PTHR30537:SF5">
    <property type="entry name" value="HTH-TYPE TRANSCRIPTIONAL ACTIVATOR TTDR-RELATED"/>
    <property type="match status" value="1"/>
</dbReference>
<evidence type="ECO:0000256" key="3">
    <source>
        <dbReference type="ARBA" id="ARBA00023125"/>
    </source>
</evidence>
<dbReference type="KEGG" id="rjg:CCGE525_03230"/>
<dbReference type="AlphaFoldDB" id="A0A387FKH1"/>
<evidence type="ECO:0000259" key="8">
    <source>
        <dbReference type="PROSITE" id="PS50931"/>
    </source>
</evidence>
<dbReference type="Pfam" id="PF03466">
    <property type="entry name" value="LysR_substrate"/>
    <property type="match status" value="1"/>
</dbReference>
<keyword evidence="10" id="KW-1185">Reference proteome</keyword>
<evidence type="ECO:0000313" key="10">
    <source>
        <dbReference type="Proteomes" id="UP000282195"/>
    </source>
</evidence>
<dbReference type="GO" id="GO:0043565">
    <property type="term" value="F:sequence-specific DNA binding"/>
    <property type="evidence" value="ECO:0007669"/>
    <property type="project" value="TreeGrafter"/>
</dbReference>
<dbReference type="GO" id="GO:0006351">
    <property type="term" value="P:DNA-templated transcription"/>
    <property type="evidence" value="ECO:0007669"/>
    <property type="project" value="TreeGrafter"/>
</dbReference>
<keyword evidence="3" id="KW-0238">DNA-binding</keyword>
<gene>
    <name evidence="9" type="ORF">CCGE525_03230</name>
</gene>
<feature type="domain" description="HTH lysR-type" evidence="8">
    <location>
        <begin position="1"/>
        <end position="59"/>
    </location>
</feature>
<evidence type="ECO:0000256" key="2">
    <source>
        <dbReference type="ARBA" id="ARBA00023015"/>
    </source>
</evidence>